<evidence type="ECO:0000256" key="5">
    <source>
        <dbReference type="ARBA" id="ARBA00023180"/>
    </source>
</evidence>
<dbReference type="PANTHER" id="PTHR48071:SF28">
    <property type="entry name" value="SRCR DOMAIN-CONTAINING PROTEIN"/>
    <property type="match status" value="1"/>
</dbReference>
<dbReference type="Proteomes" id="UP001152320">
    <property type="component" value="Chromosome 10"/>
</dbReference>
<keyword evidence="9" id="KW-1185">Reference proteome</keyword>
<protein>
    <submittedName>
        <fullName evidence="8">Neurotrypsin</fullName>
    </submittedName>
</protein>
<reference evidence="8" key="1">
    <citation type="submission" date="2021-10" db="EMBL/GenBank/DDBJ databases">
        <title>Tropical sea cucumber genome reveals ecological adaptation and Cuvierian tubules defense mechanism.</title>
        <authorList>
            <person name="Chen T."/>
        </authorList>
    </citation>
    <scope>NUCLEOTIDE SEQUENCE</scope>
    <source>
        <strain evidence="8">Nanhai2018</strain>
        <tissue evidence="8">Muscle</tissue>
    </source>
</reference>
<dbReference type="Pfam" id="PF00530">
    <property type="entry name" value="SRCR"/>
    <property type="match status" value="2"/>
</dbReference>
<dbReference type="SMART" id="SM00202">
    <property type="entry name" value="SR"/>
    <property type="match status" value="2"/>
</dbReference>
<dbReference type="OrthoDB" id="536948at2759"/>
<feature type="domain" description="SRCR" evidence="7">
    <location>
        <begin position="121"/>
        <end position="221"/>
    </location>
</feature>
<dbReference type="FunFam" id="3.10.250.10:FF:000007">
    <property type="entry name" value="Soluble scavenger receptor cysteine-rich domain-containing protein SSC5D"/>
    <property type="match status" value="1"/>
</dbReference>
<feature type="domain" description="SRCR" evidence="7">
    <location>
        <begin position="17"/>
        <end position="114"/>
    </location>
</feature>
<evidence type="ECO:0000256" key="2">
    <source>
        <dbReference type="ARBA" id="ARBA00022737"/>
    </source>
</evidence>
<evidence type="ECO:0000256" key="6">
    <source>
        <dbReference type="PROSITE-ProRule" id="PRU00196"/>
    </source>
</evidence>
<keyword evidence="4" id="KW-0675">Receptor</keyword>
<sequence length="242" mass="27073">MLLRSRRISGGNGIQGIRLIGKTGQPQRVDILHDEKWGTVCGDEEWDLDDARVVCRQLGYHNATNSYKNISGRIVWMSEVQCQGDETYISSCRHQKFQQADRCLIENDAGVRCEGNGLQGIRLVGGSSDSSGRVEVFMNRGWGTICDDGWDMEDAIVVCRQLGYQNATSAPIEEFFGRGSASVCMTDVQCTGNETSLTECTKEERQTYNWRNSYDAGVVCEGKKNTFRLRKLGKCDKETKTP</sequence>
<evidence type="ECO:0000259" key="7">
    <source>
        <dbReference type="PROSITE" id="PS50287"/>
    </source>
</evidence>
<dbReference type="Gene3D" id="3.10.250.10">
    <property type="entry name" value="SRCR-like domain"/>
    <property type="match status" value="2"/>
</dbReference>
<dbReference type="FunFam" id="3.10.250.10:FF:000005">
    <property type="entry name" value="Neurotrypsin isoform A"/>
    <property type="match status" value="1"/>
</dbReference>
<evidence type="ECO:0000256" key="4">
    <source>
        <dbReference type="ARBA" id="ARBA00023170"/>
    </source>
</evidence>
<proteinExistence type="predicted"/>
<feature type="disulfide bond" evidence="6">
    <location>
        <begin position="190"/>
        <end position="200"/>
    </location>
</feature>
<dbReference type="EMBL" id="JAIZAY010000010">
    <property type="protein sequence ID" value="KAJ8034478.1"/>
    <property type="molecule type" value="Genomic_DNA"/>
</dbReference>
<dbReference type="SUPFAM" id="SSF56487">
    <property type="entry name" value="SRCR-like"/>
    <property type="match status" value="2"/>
</dbReference>
<dbReference type="AlphaFoldDB" id="A0A9Q1BXI3"/>
<dbReference type="PROSITE" id="PS00420">
    <property type="entry name" value="SRCR_1"/>
    <property type="match status" value="1"/>
</dbReference>
<keyword evidence="3 6" id="KW-1015">Disulfide bond</keyword>
<feature type="disulfide bond" evidence="6">
    <location>
        <begin position="82"/>
        <end position="92"/>
    </location>
</feature>
<comment type="caution">
    <text evidence="6">Lacks conserved residue(s) required for the propagation of feature annotation.</text>
</comment>
<dbReference type="GO" id="GO:0016020">
    <property type="term" value="C:membrane"/>
    <property type="evidence" value="ECO:0007669"/>
    <property type="project" value="InterPro"/>
</dbReference>
<dbReference type="InterPro" id="IPR036772">
    <property type="entry name" value="SRCR-like_dom_sf"/>
</dbReference>
<keyword evidence="5" id="KW-0325">Glycoprotein</keyword>
<dbReference type="PROSITE" id="PS50287">
    <property type="entry name" value="SRCR_2"/>
    <property type="match status" value="2"/>
</dbReference>
<organism evidence="8 9">
    <name type="scientific">Holothuria leucospilota</name>
    <name type="common">Black long sea cucumber</name>
    <name type="synonym">Mertensiothuria leucospilota</name>
    <dbReference type="NCBI Taxonomy" id="206669"/>
    <lineage>
        <taxon>Eukaryota</taxon>
        <taxon>Metazoa</taxon>
        <taxon>Echinodermata</taxon>
        <taxon>Eleutherozoa</taxon>
        <taxon>Echinozoa</taxon>
        <taxon>Holothuroidea</taxon>
        <taxon>Aspidochirotacea</taxon>
        <taxon>Aspidochirotida</taxon>
        <taxon>Holothuriidae</taxon>
        <taxon>Holothuria</taxon>
    </lineage>
</organism>
<dbReference type="PANTHER" id="PTHR48071">
    <property type="entry name" value="SRCR DOMAIN-CONTAINING PROTEIN"/>
    <property type="match status" value="1"/>
</dbReference>
<accession>A0A9Q1BXI3</accession>
<keyword evidence="1" id="KW-0732">Signal</keyword>
<evidence type="ECO:0000313" key="8">
    <source>
        <dbReference type="EMBL" id="KAJ8034478.1"/>
    </source>
</evidence>
<name>A0A9Q1BXI3_HOLLE</name>
<evidence type="ECO:0000256" key="1">
    <source>
        <dbReference type="ARBA" id="ARBA00022729"/>
    </source>
</evidence>
<keyword evidence="2" id="KW-0677">Repeat</keyword>
<evidence type="ECO:0000256" key="3">
    <source>
        <dbReference type="ARBA" id="ARBA00023157"/>
    </source>
</evidence>
<evidence type="ECO:0000313" key="9">
    <source>
        <dbReference type="Proteomes" id="UP001152320"/>
    </source>
</evidence>
<dbReference type="PRINTS" id="PR00258">
    <property type="entry name" value="SPERACTRCPTR"/>
</dbReference>
<comment type="caution">
    <text evidence="8">The sequence shown here is derived from an EMBL/GenBank/DDBJ whole genome shotgun (WGS) entry which is preliminary data.</text>
</comment>
<gene>
    <name evidence="8" type="ORF">HOLleu_21335</name>
</gene>
<feature type="disulfide bond" evidence="6">
    <location>
        <begin position="159"/>
        <end position="220"/>
    </location>
</feature>
<dbReference type="InterPro" id="IPR001190">
    <property type="entry name" value="SRCR"/>
</dbReference>